<name>A0A564ZC37_HYMDI</name>
<dbReference type="Proteomes" id="UP000321570">
    <property type="component" value="Unassembled WGS sequence"/>
</dbReference>
<dbReference type="AlphaFoldDB" id="A0A564ZC37"/>
<proteinExistence type="predicted"/>
<evidence type="ECO:0000313" key="1">
    <source>
        <dbReference type="EMBL" id="VUZ57030.1"/>
    </source>
</evidence>
<organism evidence="1 2">
    <name type="scientific">Hymenolepis diminuta</name>
    <name type="common">Rat tapeworm</name>
    <dbReference type="NCBI Taxonomy" id="6216"/>
    <lineage>
        <taxon>Eukaryota</taxon>
        <taxon>Metazoa</taxon>
        <taxon>Spiralia</taxon>
        <taxon>Lophotrochozoa</taxon>
        <taxon>Platyhelminthes</taxon>
        <taxon>Cestoda</taxon>
        <taxon>Eucestoda</taxon>
        <taxon>Cyclophyllidea</taxon>
        <taxon>Hymenolepididae</taxon>
        <taxon>Hymenolepis</taxon>
    </lineage>
</organism>
<keyword evidence="2" id="KW-1185">Reference proteome</keyword>
<accession>A0A564ZC37</accession>
<evidence type="ECO:0000313" key="2">
    <source>
        <dbReference type="Proteomes" id="UP000321570"/>
    </source>
</evidence>
<protein>
    <submittedName>
        <fullName evidence="1">Uncharacterized protein</fullName>
    </submittedName>
</protein>
<gene>
    <name evidence="1" type="ORF">WMSIL1_LOCUS14293</name>
</gene>
<feature type="non-terminal residue" evidence="1">
    <location>
        <position position="50"/>
    </location>
</feature>
<reference evidence="1 2" key="1">
    <citation type="submission" date="2019-07" db="EMBL/GenBank/DDBJ databases">
        <authorList>
            <person name="Jastrzebski P J."/>
            <person name="Paukszto L."/>
            <person name="Jastrzebski P J."/>
        </authorList>
    </citation>
    <scope>NUCLEOTIDE SEQUENCE [LARGE SCALE GENOMIC DNA]</scope>
    <source>
        <strain evidence="1 2">WMS-il1</strain>
    </source>
</reference>
<sequence>MHARLLLNKVRHPEEERRCWFTRNENHSTRIFNEVNREGHTMSPPYLLQG</sequence>
<dbReference type="EMBL" id="CABIJS010000708">
    <property type="protein sequence ID" value="VUZ57030.1"/>
    <property type="molecule type" value="Genomic_DNA"/>
</dbReference>